<evidence type="ECO:0000256" key="5">
    <source>
        <dbReference type="ARBA" id="ARBA00022553"/>
    </source>
</evidence>
<evidence type="ECO:0000256" key="8">
    <source>
        <dbReference type="ARBA" id="ARBA00022777"/>
    </source>
</evidence>
<dbReference type="Gene3D" id="6.10.340.10">
    <property type="match status" value="1"/>
</dbReference>
<evidence type="ECO:0000259" key="13">
    <source>
        <dbReference type="PROSITE" id="PS50885"/>
    </source>
</evidence>
<gene>
    <name evidence="14" type="ORF">ENJ89_01955</name>
</gene>
<dbReference type="InterPro" id="IPR003661">
    <property type="entry name" value="HisK_dim/P_dom"/>
</dbReference>
<evidence type="ECO:0000313" key="14">
    <source>
        <dbReference type="EMBL" id="HHJ51934.1"/>
    </source>
</evidence>
<dbReference type="PANTHER" id="PTHR44936">
    <property type="entry name" value="SENSOR PROTEIN CREC"/>
    <property type="match status" value="1"/>
</dbReference>
<proteinExistence type="predicted"/>
<dbReference type="Proteomes" id="UP000886124">
    <property type="component" value="Unassembled WGS sequence"/>
</dbReference>
<dbReference type="InterPro" id="IPR003660">
    <property type="entry name" value="HAMP_dom"/>
</dbReference>
<feature type="domain" description="Histidine kinase" evidence="12">
    <location>
        <begin position="223"/>
        <end position="427"/>
    </location>
</feature>
<keyword evidence="5" id="KW-0597">Phosphoprotein</keyword>
<dbReference type="PANTHER" id="PTHR44936:SF10">
    <property type="entry name" value="SENSOR PROTEIN RSTB"/>
    <property type="match status" value="1"/>
</dbReference>
<keyword evidence="11" id="KW-1133">Transmembrane helix</keyword>
<dbReference type="InterPro" id="IPR050980">
    <property type="entry name" value="2C_sensor_his_kinase"/>
</dbReference>
<accession>A0A7V5PMR3</accession>
<evidence type="ECO:0000256" key="6">
    <source>
        <dbReference type="ARBA" id="ARBA00022679"/>
    </source>
</evidence>
<dbReference type="GO" id="GO:0000155">
    <property type="term" value="F:phosphorelay sensor kinase activity"/>
    <property type="evidence" value="ECO:0007669"/>
    <property type="project" value="InterPro"/>
</dbReference>
<name>A0A7V5PMR3_CALAY</name>
<evidence type="ECO:0000256" key="4">
    <source>
        <dbReference type="ARBA" id="ARBA00022475"/>
    </source>
</evidence>
<keyword evidence="11" id="KW-0812">Transmembrane</keyword>
<dbReference type="Pfam" id="PF02518">
    <property type="entry name" value="HATPase_c"/>
    <property type="match status" value="1"/>
</dbReference>
<dbReference type="GO" id="GO:0005886">
    <property type="term" value="C:plasma membrane"/>
    <property type="evidence" value="ECO:0007669"/>
    <property type="project" value="UniProtKB-SubCell"/>
</dbReference>
<keyword evidence="4" id="KW-1003">Cell membrane</keyword>
<dbReference type="InterPro" id="IPR036890">
    <property type="entry name" value="HATPase_C_sf"/>
</dbReference>
<evidence type="ECO:0000256" key="2">
    <source>
        <dbReference type="ARBA" id="ARBA00004651"/>
    </source>
</evidence>
<sequence length="427" mass="48100">VRGIYLEQLKEQIHLLCSLAARETDARFLDYVDADVNNMARKFYLRQLNRFRREMQFDDLFLFDSTGTVLVGDSLGLGAAGLDINRALFRSLPVAQSALSLPFKGKDGSWYLWAYYRLTPRYFLGVREQTARLARLDVLALWFYGIAIGGALLIVLAGWWVARSITRPIDRLVDFSATIGSGAFDSAPPEKIHGEFTVLRDALVKMRADLAAKQQEKENMLAEIAHELRNPLGGIELLTGLILEKLSPRDANYEYVQKINAEVQGLKAQITAFLNYSRPAEPEKESVDLSQLARELEQTFLPSFQKKNIRWQTELQQTTVLFDPDHLRRILHNLTENSVQALSEDGQILLKSFSQNGQTVIQLSDTGPGLPEENPERVFEPFYTTRSDGTGLGLAICRKLCLQNGAQISARNNSEHGCTFTIRISQS</sequence>
<dbReference type="SMART" id="SM00304">
    <property type="entry name" value="HAMP"/>
    <property type="match status" value="1"/>
</dbReference>
<dbReference type="EMBL" id="DROD01000141">
    <property type="protein sequence ID" value="HHJ51934.1"/>
    <property type="molecule type" value="Genomic_DNA"/>
</dbReference>
<dbReference type="SMART" id="SM00388">
    <property type="entry name" value="HisKA"/>
    <property type="match status" value="1"/>
</dbReference>
<evidence type="ECO:0000256" key="10">
    <source>
        <dbReference type="SAM" id="Coils"/>
    </source>
</evidence>
<dbReference type="InterPro" id="IPR004358">
    <property type="entry name" value="Sig_transdc_His_kin-like_C"/>
</dbReference>
<evidence type="ECO:0000259" key="12">
    <source>
        <dbReference type="PROSITE" id="PS50109"/>
    </source>
</evidence>
<evidence type="ECO:0000256" key="9">
    <source>
        <dbReference type="ARBA" id="ARBA00022840"/>
    </source>
</evidence>
<reference evidence="14" key="1">
    <citation type="journal article" date="2020" name="mSystems">
        <title>Genome- and Community-Level Interaction Insights into Carbon Utilization and Element Cycling Functions of Hydrothermarchaeota in Hydrothermal Sediment.</title>
        <authorList>
            <person name="Zhou Z."/>
            <person name="Liu Y."/>
            <person name="Xu W."/>
            <person name="Pan J."/>
            <person name="Luo Z.H."/>
            <person name="Li M."/>
        </authorList>
    </citation>
    <scope>NUCLEOTIDE SEQUENCE [LARGE SCALE GENOMIC DNA]</scope>
    <source>
        <strain evidence="14">HyVt-527</strain>
    </source>
</reference>
<dbReference type="SMART" id="SM00387">
    <property type="entry name" value="HATPase_c"/>
    <property type="match status" value="1"/>
</dbReference>
<dbReference type="Gene3D" id="3.30.565.10">
    <property type="entry name" value="Histidine kinase-like ATPase, C-terminal domain"/>
    <property type="match status" value="1"/>
</dbReference>
<evidence type="ECO:0000256" key="1">
    <source>
        <dbReference type="ARBA" id="ARBA00000085"/>
    </source>
</evidence>
<feature type="non-terminal residue" evidence="14">
    <location>
        <position position="1"/>
    </location>
</feature>
<evidence type="ECO:0000256" key="3">
    <source>
        <dbReference type="ARBA" id="ARBA00012438"/>
    </source>
</evidence>
<dbReference type="InterPro" id="IPR003594">
    <property type="entry name" value="HATPase_dom"/>
</dbReference>
<evidence type="ECO:0000256" key="7">
    <source>
        <dbReference type="ARBA" id="ARBA00022741"/>
    </source>
</evidence>
<dbReference type="Pfam" id="PF00512">
    <property type="entry name" value="HisKA"/>
    <property type="match status" value="1"/>
</dbReference>
<feature type="domain" description="HAMP" evidence="13">
    <location>
        <begin position="163"/>
        <end position="215"/>
    </location>
</feature>
<keyword evidence="11" id="KW-0472">Membrane</keyword>
<comment type="subcellular location">
    <subcellularLocation>
        <location evidence="2">Cell membrane</location>
        <topology evidence="2">Multi-pass membrane protein</topology>
    </subcellularLocation>
</comment>
<dbReference type="AlphaFoldDB" id="A0A7V5PMR3"/>
<keyword evidence="6" id="KW-0808">Transferase</keyword>
<dbReference type="InterPro" id="IPR005467">
    <property type="entry name" value="His_kinase_dom"/>
</dbReference>
<keyword evidence="7" id="KW-0547">Nucleotide-binding</keyword>
<dbReference type="PRINTS" id="PR00344">
    <property type="entry name" value="BCTRLSENSOR"/>
</dbReference>
<keyword evidence="9" id="KW-0067">ATP-binding</keyword>
<keyword evidence="10" id="KW-0175">Coiled coil</keyword>
<dbReference type="EC" id="2.7.13.3" evidence="3"/>
<dbReference type="CDD" id="cd00082">
    <property type="entry name" value="HisKA"/>
    <property type="match status" value="1"/>
</dbReference>
<dbReference type="GO" id="GO:0005524">
    <property type="term" value="F:ATP binding"/>
    <property type="evidence" value="ECO:0007669"/>
    <property type="project" value="UniProtKB-KW"/>
</dbReference>
<dbReference type="SUPFAM" id="SSF47384">
    <property type="entry name" value="Homodimeric domain of signal transducing histidine kinase"/>
    <property type="match status" value="1"/>
</dbReference>
<evidence type="ECO:0000256" key="11">
    <source>
        <dbReference type="SAM" id="Phobius"/>
    </source>
</evidence>
<feature type="transmembrane region" description="Helical" evidence="11">
    <location>
        <begin position="141"/>
        <end position="162"/>
    </location>
</feature>
<organism evidence="14">
    <name type="scientific">Caldithrix abyssi</name>
    <dbReference type="NCBI Taxonomy" id="187145"/>
    <lineage>
        <taxon>Bacteria</taxon>
        <taxon>Pseudomonadati</taxon>
        <taxon>Calditrichota</taxon>
        <taxon>Calditrichia</taxon>
        <taxon>Calditrichales</taxon>
        <taxon>Calditrichaceae</taxon>
        <taxon>Caldithrix</taxon>
    </lineage>
</organism>
<dbReference type="PROSITE" id="PS50109">
    <property type="entry name" value="HIS_KIN"/>
    <property type="match status" value="1"/>
</dbReference>
<dbReference type="InterPro" id="IPR036097">
    <property type="entry name" value="HisK_dim/P_sf"/>
</dbReference>
<dbReference type="Gene3D" id="1.10.287.130">
    <property type="match status" value="1"/>
</dbReference>
<comment type="catalytic activity">
    <reaction evidence="1">
        <text>ATP + protein L-histidine = ADP + protein N-phospho-L-histidine.</text>
        <dbReference type="EC" id="2.7.13.3"/>
    </reaction>
</comment>
<dbReference type="SUPFAM" id="SSF55874">
    <property type="entry name" value="ATPase domain of HSP90 chaperone/DNA topoisomerase II/histidine kinase"/>
    <property type="match status" value="1"/>
</dbReference>
<comment type="caution">
    <text evidence="14">The sequence shown here is derived from an EMBL/GenBank/DDBJ whole genome shotgun (WGS) entry which is preliminary data.</text>
</comment>
<dbReference type="CDD" id="cd00075">
    <property type="entry name" value="HATPase"/>
    <property type="match status" value="1"/>
</dbReference>
<keyword evidence="8 14" id="KW-0418">Kinase</keyword>
<dbReference type="PROSITE" id="PS50885">
    <property type="entry name" value="HAMP"/>
    <property type="match status" value="1"/>
</dbReference>
<protein>
    <recommendedName>
        <fullName evidence="3">histidine kinase</fullName>
        <ecNumber evidence="3">2.7.13.3</ecNumber>
    </recommendedName>
</protein>
<feature type="coiled-coil region" evidence="10">
    <location>
        <begin position="203"/>
        <end position="230"/>
    </location>
</feature>